<dbReference type="Proteomes" id="UP000277094">
    <property type="component" value="Unassembled WGS sequence"/>
</dbReference>
<reference evidence="1 2" key="1">
    <citation type="submission" date="2018-11" db="EMBL/GenBank/DDBJ databases">
        <authorList>
            <person name="Li F."/>
        </authorList>
    </citation>
    <scope>NUCLEOTIDE SEQUENCE [LARGE SCALE GENOMIC DNA]</scope>
    <source>
        <strain evidence="1 2">KIS18-7</strain>
    </source>
</reference>
<comment type="caution">
    <text evidence="1">The sequence shown here is derived from an EMBL/GenBank/DDBJ whole genome shotgun (WGS) entry which is preliminary data.</text>
</comment>
<name>A0A3N0DU47_9ACTN</name>
<evidence type="ECO:0000313" key="1">
    <source>
        <dbReference type="EMBL" id="RNL79144.1"/>
    </source>
</evidence>
<dbReference type="EMBL" id="RJSG01000002">
    <property type="protein sequence ID" value="RNL79144.1"/>
    <property type="molecule type" value="Genomic_DNA"/>
</dbReference>
<organism evidence="1 2">
    <name type="scientific">Nocardioides marmorisolisilvae</name>
    <dbReference type="NCBI Taxonomy" id="1542737"/>
    <lineage>
        <taxon>Bacteria</taxon>
        <taxon>Bacillati</taxon>
        <taxon>Actinomycetota</taxon>
        <taxon>Actinomycetes</taxon>
        <taxon>Propionibacteriales</taxon>
        <taxon>Nocardioidaceae</taxon>
        <taxon>Nocardioides</taxon>
    </lineage>
</organism>
<dbReference type="AlphaFoldDB" id="A0A3N0DU47"/>
<keyword evidence="2" id="KW-1185">Reference proteome</keyword>
<proteinExistence type="predicted"/>
<sequence length="125" mass="13182">MRTVPTATGKVKAVLYSTPDDPKGTYLVALTAYPTGTVVDLDKAVTGAAKNIGGVVRENDTANYRGHDARNGRFTADASGTAITVFVRMVDLGGRLFQLQYAAKGADVKTPPAQYDAVAASVRFE</sequence>
<gene>
    <name evidence="1" type="ORF">EFL95_08910</name>
</gene>
<protein>
    <submittedName>
        <fullName evidence="1">Uncharacterized protein</fullName>
    </submittedName>
</protein>
<accession>A0A3N0DU47</accession>
<evidence type="ECO:0000313" key="2">
    <source>
        <dbReference type="Proteomes" id="UP000277094"/>
    </source>
</evidence>